<name>F0ZPK1_DICPU</name>
<dbReference type="InterPro" id="IPR011989">
    <property type="entry name" value="ARM-like"/>
</dbReference>
<dbReference type="GO" id="GO:0005049">
    <property type="term" value="F:nuclear export signal receptor activity"/>
    <property type="evidence" value="ECO:0007669"/>
    <property type="project" value="InterPro"/>
</dbReference>
<dbReference type="eggNOG" id="KOG2020">
    <property type="taxonomic scope" value="Eukaryota"/>
</dbReference>
<keyword evidence="7" id="KW-0539">Nucleus</keyword>
<dbReference type="Gene3D" id="1.25.10.10">
    <property type="entry name" value="Leucine-rich Repeat Variant"/>
    <property type="match status" value="1"/>
</dbReference>
<comment type="subcellular location">
    <subcellularLocation>
        <location evidence="2">Cytoplasm</location>
    </subcellularLocation>
    <subcellularLocation>
        <location evidence="1">Nucleus</location>
    </subcellularLocation>
</comment>
<evidence type="ECO:0000256" key="1">
    <source>
        <dbReference type="ARBA" id="ARBA00004123"/>
    </source>
</evidence>
<comment type="similarity">
    <text evidence="3">Belongs to the exportin family.</text>
</comment>
<dbReference type="InterPro" id="IPR040016">
    <property type="entry name" value="XPO6"/>
</dbReference>
<dbReference type="EMBL" id="GL871110">
    <property type="protein sequence ID" value="EGC34136.1"/>
    <property type="molecule type" value="Genomic_DNA"/>
</dbReference>
<gene>
    <name evidence="9" type="ORF">DICPUDRAFT_48539</name>
</gene>
<evidence type="ECO:0000256" key="4">
    <source>
        <dbReference type="ARBA" id="ARBA00022448"/>
    </source>
</evidence>
<dbReference type="FunCoup" id="F0ZPK1">
    <property type="interactions" value="252"/>
</dbReference>
<dbReference type="SUPFAM" id="SSF48371">
    <property type="entry name" value="ARM repeat"/>
    <property type="match status" value="1"/>
</dbReference>
<dbReference type="AlphaFoldDB" id="F0ZPK1"/>
<dbReference type="PANTHER" id="PTHR21452:SF4">
    <property type="entry name" value="EXPORTIN-6"/>
    <property type="match status" value="1"/>
</dbReference>
<evidence type="ECO:0000256" key="7">
    <source>
        <dbReference type="ARBA" id="ARBA00023242"/>
    </source>
</evidence>
<evidence type="ECO:0000256" key="2">
    <source>
        <dbReference type="ARBA" id="ARBA00004496"/>
    </source>
</evidence>
<dbReference type="RefSeq" id="XP_003289334.1">
    <property type="nucleotide sequence ID" value="XM_003289286.1"/>
</dbReference>
<dbReference type="GO" id="GO:0005634">
    <property type="term" value="C:nucleus"/>
    <property type="evidence" value="ECO:0007669"/>
    <property type="project" value="UniProtKB-SubCell"/>
</dbReference>
<dbReference type="GO" id="GO:0006611">
    <property type="term" value="P:protein export from nucleus"/>
    <property type="evidence" value="ECO:0000318"/>
    <property type="project" value="GO_Central"/>
</dbReference>
<keyword evidence="6" id="KW-0653">Protein transport</keyword>
<dbReference type="OrthoDB" id="10261013at2759"/>
<dbReference type="InterPro" id="IPR016024">
    <property type="entry name" value="ARM-type_fold"/>
</dbReference>
<sequence>MNNNDMDFKAKELQRLLEQFYQGGDSPKHKEIDTVLNNYKAQSDSYEHVKYYLTHCDNQFIIWFSLSVIEDKVNKSWNNIPQQDQVNTKNLLLDIYLNKSQKHKSLPTFIVSKLGQVIADIGRYEFEKNPQGYLQDITNLVRNPITSIRGVNLLQCISESFTTNKKVITQQKKNQLKKLLTLHTPIIIGVLSETLNQLFDQNAEKKFKNANLLAFQVGSPDTNTYTGSFSAETKIITKAVFDALLSYFSWMPLNDLLTPSLIDILFKYLRLDKNSVPALECLNELLSKNLVPKGFEEFLIRIFHQIYSLLTDITSNNGQQINQYNPDFISKFTQFIQLFVTNHLKRVETNPNFPISDFLALLFQYSFIQTDVESFLLCIDIWSTFFDYLITRCQENGIPAPTKYTDGLLVFQSELIKRILYSFSRNTLSDIDDESEELNEVNISETPLESYIKKCIEVVAKVTELYPEKSLENLYPLFTQNVTSFFCKAEENIKHGLFMDQNDVQLQHLIKDTTTILQLFGRLADQFVNSFAQTFNPANFIFQKLLDMCSFSTSQNTFKNGSDWEKLQIQLLNTIRSFSYWLSEYGNQVRAVVAQQPDFDNNISKLITIIVPLFERSVPEEISIASGKLLMSLVVIAKPLNLFTQMDSIIGNIHSIVNQLPTNVQTIIYPAISCTILMPPSNVNLSQQWDQRRPKYSPFIKGITSSLIEIQQIPSFCENREYYKDQVLRVLKIMKAIIKSVPEATMARGILHDGIQDTLLIILSLFRIYINYPVVLITILDFFFSLFETLKTQVGVVFTQQTITTFLEVLGTEDLTQLLTGSNETGISIVNKLLEILTFVVQTSGHNFESLLNSTVEYAMEKIYPIIANNTSQVKPSFFILLYSILDCHWKNCQPVQINKILSAFQTTFQQNDVNLFKQNLELFEKLNTKLKLYDKIAQMEPVFGCSFISMFFDVLISNTQSVHTDDIIVTIYKFASTNFDKFFNEFLHTFLIQKNQITNEQKQLLRSNFSNDKDQPTFVSNVTQLINDFSYFTFINS</sequence>
<dbReference type="GO" id="GO:0005737">
    <property type="term" value="C:cytoplasm"/>
    <property type="evidence" value="ECO:0007669"/>
    <property type="project" value="UniProtKB-SubCell"/>
</dbReference>
<evidence type="ECO:0000256" key="6">
    <source>
        <dbReference type="ARBA" id="ARBA00022927"/>
    </source>
</evidence>
<dbReference type="InterPro" id="IPR013598">
    <property type="entry name" value="Exportin-1/Importin-b-like"/>
</dbReference>
<feature type="domain" description="Exportin-1/Importin-beta-like" evidence="8">
    <location>
        <begin position="107"/>
        <end position="282"/>
    </location>
</feature>
<dbReference type="STRING" id="5786.F0ZPK1"/>
<proteinExistence type="inferred from homology"/>
<dbReference type="PANTHER" id="PTHR21452">
    <property type="entry name" value="EXPORTIN-6"/>
    <property type="match status" value="1"/>
</dbReference>
<evidence type="ECO:0000256" key="5">
    <source>
        <dbReference type="ARBA" id="ARBA00022490"/>
    </source>
</evidence>
<keyword evidence="10" id="KW-1185">Reference proteome</keyword>
<evidence type="ECO:0000256" key="3">
    <source>
        <dbReference type="ARBA" id="ARBA00009466"/>
    </source>
</evidence>
<protein>
    <recommendedName>
        <fullName evidence="8">Exportin-1/Importin-beta-like domain-containing protein</fullName>
    </recommendedName>
</protein>
<evidence type="ECO:0000259" key="8">
    <source>
        <dbReference type="Pfam" id="PF08389"/>
    </source>
</evidence>
<dbReference type="VEuPathDB" id="AmoebaDB:DICPUDRAFT_48539"/>
<evidence type="ECO:0000313" key="9">
    <source>
        <dbReference type="EMBL" id="EGC34136.1"/>
    </source>
</evidence>
<dbReference type="GeneID" id="10502308"/>
<keyword evidence="4" id="KW-0813">Transport</keyword>
<dbReference type="InParanoid" id="F0ZPK1"/>
<dbReference type="FunFam" id="1.25.10.10:FF:001302">
    <property type="entry name" value="Exportin-6"/>
    <property type="match status" value="1"/>
</dbReference>
<dbReference type="Pfam" id="PF08389">
    <property type="entry name" value="Xpo1"/>
    <property type="match status" value="1"/>
</dbReference>
<dbReference type="OMA" id="KITRFNH"/>
<reference evidence="10" key="1">
    <citation type="journal article" date="2011" name="Genome Biol.">
        <title>Comparative genomics of the social amoebae Dictyostelium discoideum and Dictyostelium purpureum.</title>
        <authorList>
            <consortium name="US DOE Joint Genome Institute (JGI-PGF)"/>
            <person name="Sucgang R."/>
            <person name="Kuo A."/>
            <person name="Tian X."/>
            <person name="Salerno W."/>
            <person name="Parikh A."/>
            <person name="Feasley C.L."/>
            <person name="Dalin E."/>
            <person name="Tu H."/>
            <person name="Huang E."/>
            <person name="Barry K."/>
            <person name="Lindquist E."/>
            <person name="Shapiro H."/>
            <person name="Bruce D."/>
            <person name="Schmutz J."/>
            <person name="Salamov A."/>
            <person name="Fey P."/>
            <person name="Gaudet P."/>
            <person name="Anjard C."/>
            <person name="Babu M.M."/>
            <person name="Basu S."/>
            <person name="Bushmanova Y."/>
            <person name="van der Wel H."/>
            <person name="Katoh-Kurasawa M."/>
            <person name="Dinh C."/>
            <person name="Coutinho P.M."/>
            <person name="Saito T."/>
            <person name="Elias M."/>
            <person name="Schaap P."/>
            <person name="Kay R.R."/>
            <person name="Henrissat B."/>
            <person name="Eichinger L."/>
            <person name="Rivero F."/>
            <person name="Putnam N.H."/>
            <person name="West C.M."/>
            <person name="Loomis W.F."/>
            <person name="Chisholm R.L."/>
            <person name="Shaulsky G."/>
            <person name="Strassmann J.E."/>
            <person name="Queller D.C."/>
            <person name="Kuspa A."/>
            <person name="Grigoriev I.V."/>
        </authorList>
    </citation>
    <scope>NUCLEOTIDE SEQUENCE [LARGE SCALE GENOMIC DNA]</scope>
    <source>
        <strain evidence="10">QSDP1</strain>
    </source>
</reference>
<evidence type="ECO:0000313" key="10">
    <source>
        <dbReference type="Proteomes" id="UP000001064"/>
    </source>
</evidence>
<organism evidence="9 10">
    <name type="scientific">Dictyostelium purpureum</name>
    <name type="common">Slime mold</name>
    <dbReference type="NCBI Taxonomy" id="5786"/>
    <lineage>
        <taxon>Eukaryota</taxon>
        <taxon>Amoebozoa</taxon>
        <taxon>Evosea</taxon>
        <taxon>Eumycetozoa</taxon>
        <taxon>Dictyostelia</taxon>
        <taxon>Dictyosteliales</taxon>
        <taxon>Dictyosteliaceae</taxon>
        <taxon>Dictyostelium</taxon>
    </lineage>
</organism>
<accession>F0ZPK1</accession>
<keyword evidence="5" id="KW-0963">Cytoplasm</keyword>
<dbReference type="Proteomes" id="UP000001064">
    <property type="component" value="Unassembled WGS sequence"/>
</dbReference>
<dbReference type="KEGG" id="dpp:DICPUDRAFT_48539"/>